<keyword evidence="3" id="KW-1185">Reference proteome</keyword>
<protein>
    <submittedName>
        <fullName evidence="2">Uncharacterized protein</fullName>
    </submittedName>
</protein>
<organism evidence="2 3">
    <name type="scientific">Embleya hyalina</name>
    <dbReference type="NCBI Taxonomy" id="516124"/>
    <lineage>
        <taxon>Bacteria</taxon>
        <taxon>Bacillati</taxon>
        <taxon>Actinomycetota</taxon>
        <taxon>Actinomycetes</taxon>
        <taxon>Kitasatosporales</taxon>
        <taxon>Streptomycetaceae</taxon>
        <taxon>Embleya</taxon>
    </lineage>
</organism>
<evidence type="ECO:0000313" key="2">
    <source>
        <dbReference type="EMBL" id="GCD99725.1"/>
    </source>
</evidence>
<evidence type="ECO:0000256" key="1">
    <source>
        <dbReference type="SAM" id="MobiDB-lite"/>
    </source>
</evidence>
<name>A0A401YZ00_9ACTN</name>
<dbReference type="Proteomes" id="UP000286931">
    <property type="component" value="Unassembled WGS sequence"/>
</dbReference>
<dbReference type="EMBL" id="BIFH01000034">
    <property type="protein sequence ID" value="GCD99725.1"/>
    <property type="molecule type" value="Genomic_DNA"/>
</dbReference>
<accession>A0A401YZ00</accession>
<sequence>MIPAQPIVVGLPKLIHGFPTSPCAHGFSEPARRLTTVATTGCLAVDGDHPGWQSERLCERWEAPRTDPLTRVVWPPVPAHTSAPGGRRLAASHRITRRANARSVILCSGKVGSLSRTGQQRAPRTLDKSTRGLLTGVARTRRTMHLHYKGHRTTSQHLHYKVAMHDESTRTHPCTHSTPPRRPSTRRPGSSTVLPCNAFDHRWSCVISGLQRQSPRLDGDLVTSARAHELPIAYPAIGSRLHPSRAHLCSDGSG</sequence>
<comment type="caution">
    <text evidence="2">The sequence shown here is derived from an EMBL/GenBank/DDBJ whole genome shotgun (WGS) entry which is preliminary data.</text>
</comment>
<feature type="region of interest" description="Disordered" evidence="1">
    <location>
        <begin position="166"/>
        <end position="191"/>
    </location>
</feature>
<dbReference type="AlphaFoldDB" id="A0A401YZ00"/>
<reference evidence="2 3" key="1">
    <citation type="submission" date="2018-12" db="EMBL/GenBank/DDBJ databases">
        <title>Draft genome sequence of Embleya hyalina NBRC 13850T.</title>
        <authorList>
            <person name="Komaki H."/>
            <person name="Hosoyama A."/>
            <person name="Kimura A."/>
            <person name="Ichikawa N."/>
            <person name="Tamura T."/>
        </authorList>
    </citation>
    <scope>NUCLEOTIDE SEQUENCE [LARGE SCALE GENOMIC DNA]</scope>
    <source>
        <strain evidence="2 3">NBRC 13850</strain>
    </source>
</reference>
<evidence type="ECO:0000313" key="3">
    <source>
        <dbReference type="Proteomes" id="UP000286931"/>
    </source>
</evidence>
<gene>
    <name evidence="2" type="ORF">EHYA_07447</name>
</gene>
<proteinExistence type="predicted"/>